<dbReference type="GO" id="GO:0005886">
    <property type="term" value="C:plasma membrane"/>
    <property type="evidence" value="ECO:0007669"/>
    <property type="project" value="InterPro"/>
</dbReference>
<dbReference type="SMART" id="SM00244">
    <property type="entry name" value="PHB"/>
    <property type="match status" value="1"/>
</dbReference>
<reference evidence="4 5" key="1">
    <citation type="submission" date="2016-11" db="EMBL/GenBank/DDBJ databases">
        <authorList>
            <person name="Jaros S."/>
            <person name="Januszkiewicz K."/>
            <person name="Wedrychowicz H."/>
        </authorList>
    </citation>
    <scope>NUCLEOTIDE SEQUENCE [LARGE SCALE GENOMIC DNA]</scope>
    <source>
        <strain evidence="4 5">CGMCC 4.2025</strain>
    </source>
</reference>
<dbReference type="GO" id="GO:0098552">
    <property type="term" value="C:side of membrane"/>
    <property type="evidence" value="ECO:0007669"/>
    <property type="project" value="UniProtKB-ARBA"/>
</dbReference>
<keyword evidence="5" id="KW-1185">Reference proteome</keyword>
<accession>A0A1M7NJX0</accession>
<dbReference type="InterPro" id="IPR001972">
    <property type="entry name" value="Stomatin_HflK_fam"/>
</dbReference>
<dbReference type="CDD" id="cd08826">
    <property type="entry name" value="SPFH_eoslipins_u1"/>
    <property type="match status" value="1"/>
</dbReference>
<evidence type="ECO:0000259" key="3">
    <source>
        <dbReference type="SMART" id="SM00244"/>
    </source>
</evidence>
<evidence type="ECO:0000256" key="1">
    <source>
        <dbReference type="ARBA" id="ARBA00008164"/>
    </source>
</evidence>
<dbReference type="AlphaFoldDB" id="A0A1M7NJX0"/>
<dbReference type="Gene3D" id="3.30.479.30">
    <property type="entry name" value="Band 7 domain"/>
    <property type="match status" value="1"/>
</dbReference>
<dbReference type="SUPFAM" id="SSF117892">
    <property type="entry name" value="Band 7/SPFH domain"/>
    <property type="match status" value="1"/>
</dbReference>
<dbReference type="Gene3D" id="6.10.250.2090">
    <property type="match status" value="1"/>
</dbReference>
<feature type="region of interest" description="Disordered" evidence="2">
    <location>
        <begin position="236"/>
        <end position="277"/>
    </location>
</feature>
<feature type="compositionally biased region" description="Pro residues" evidence="2">
    <location>
        <begin position="248"/>
        <end position="257"/>
    </location>
</feature>
<dbReference type="InterPro" id="IPR036013">
    <property type="entry name" value="Band_7/SPFH_dom_sf"/>
</dbReference>
<dbReference type="InterPro" id="IPR001107">
    <property type="entry name" value="Band_7"/>
</dbReference>
<evidence type="ECO:0000256" key="2">
    <source>
        <dbReference type="SAM" id="MobiDB-lite"/>
    </source>
</evidence>
<proteinExistence type="inferred from homology"/>
<dbReference type="Pfam" id="PF01145">
    <property type="entry name" value="Band_7"/>
    <property type="match status" value="1"/>
</dbReference>
<feature type="domain" description="Band 7" evidence="3">
    <location>
        <begin position="4"/>
        <end position="161"/>
    </location>
</feature>
<dbReference type="OrthoDB" id="9809197at2"/>
<dbReference type="RefSeq" id="WP_079190044.1">
    <property type="nucleotide sequence ID" value="NZ_FRBI01000019.1"/>
</dbReference>
<organism evidence="4 5">
    <name type="scientific">Actinacidiphila paucisporea</name>
    <dbReference type="NCBI Taxonomy" id="310782"/>
    <lineage>
        <taxon>Bacteria</taxon>
        <taxon>Bacillati</taxon>
        <taxon>Actinomycetota</taxon>
        <taxon>Actinomycetes</taxon>
        <taxon>Kitasatosporales</taxon>
        <taxon>Streptomycetaceae</taxon>
        <taxon>Actinacidiphila</taxon>
    </lineage>
</organism>
<dbReference type="InterPro" id="IPR043202">
    <property type="entry name" value="Band-7_stomatin-like"/>
</dbReference>
<name>A0A1M7NJX0_9ACTN</name>
<dbReference type="EMBL" id="FRBI01000019">
    <property type="protein sequence ID" value="SHN04015.1"/>
    <property type="molecule type" value="Genomic_DNA"/>
</dbReference>
<protein>
    <submittedName>
        <fullName evidence="4">SPFH domain, Band 7 family protein</fullName>
    </submittedName>
</protein>
<dbReference type="PANTHER" id="PTHR10264">
    <property type="entry name" value="BAND 7 PROTEIN-RELATED"/>
    <property type="match status" value="1"/>
</dbReference>
<gene>
    <name evidence="4" type="ORF">SAMN05216499_1196</name>
</gene>
<dbReference type="Proteomes" id="UP000184111">
    <property type="component" value="Unassembled WGS sequence"/>
</dbReference>
<comment type="similarity">
    <text evidence="1">Belongs to the band 7/mec-2 family.</text>
</comment>
<sequence>MPNMGVAIVRQYERGVVFRLGRLRGIRKPGFHFMIPFSDRMWKVSLRTVTMPVPSQQVITQDNVSIGVAAVAYFRRVDAIKAIVEIENVAQAVGQIAQTTVRNIVGRSLLDQVLTDTQTLNLAIREILDSITQQWGVQVFLVELKDIELPTSMQRAMARQAEAEREKRAKIIAAEGEALSAGRLAEAADVIADHPIALQLRNLQILAEIAAEKNSTIVFPAQLLESARAVTRFVADQQHPAAADRETPLPPLEPPTGPRAVDSAPEPDSPPEIDTGE</sequence>
<dbReference type="PRINTS" id="PR00721">
    <property type="entry name" value="STOMATIN"/>
</dbReference>
<dbReference type="STRING" id="310782.SAMN05216499_1196"/>
<evidence type="ECO:0000313" key="5">
    <source>
        <dbReference type="Proteomes" id="UP000184111"/>
    </source>
</evidence>
<dbReference type="FunFam" id="3.30.479.30:FF:000004">
    <property type="entry name" value="Putative membrane protease family, stomatin"/>
    <property type="match status" value="1"/>
</dbReference>
<evidence type="ECO:0000313" key="4">
    <source>
        <dbReference type="EMBL" id="SHN04015.1"/>
    </source>
</evidence>
<dbReference type="PANTHER" id="PTHR10264:SF19">
    <property type="entry name" value="AT06885P-RELATED"/>
    <property type="match status" value="1"/>
</dbReference>